<evidence type="ECO:0000256" key="1">
    <source>
        <dbReference type="SAM" id="Phobius"/>
    </source>
</evidence>
<evidence type="ECO:0000313" key="3">
    <source>
        <dbReference type="Proteomes" id="UP000037035"/>
    </source>
</evidence>
<dbReference type="VEuPathDB" id="FungiDB:VP01_1122g1"/>
<name>A0A0L6VSJ9_9BASI</name>
<keyword evidence="3" id="KW-1185">Reference proteome</keyword>
<keyword evidence="1" id="KW-0472">Membrane</keyword>
<organism evidence="2 3">
    <name type="scientific">Puccinia sorghi</name>
    <dbReference type="NCBI Taxonomy" id="27349"/>
    <lineage>
        <taxon>Eukaryota</taxon>
        <taxon>Fungi</taxon>
        <taxon>Dikarya</taxon>
        <taxon>Basidiomycota</taxon>
        <taxon>Pucciniomycotina</taxon>
        <taxon>Pucciniomycetes</taxon>
        <taxon>Pucciniales</taxon>
        <taxon>Pucciniaceae</taxon>
        <taxon>Puccinia</taxon>
    </lineage>
</organism>
<keyword evidence="1" id="KW-1133">Transmembrane helix</keyword>
<sequence length="488" mass="56862">MKWSTVDCLFSAASRIGGHHSLPEHPKSDVIAPLQLLTKYLSIRQSQYEEKLIQINWLKTRKDLQKPNINGAFLSDIHNKLILIFLYDPKGKHVNLPWPCGGSSVANPIQNSLDVFHILFQREENDASFPYQHLSHIPAIVLETYPPIQSAYLILPQAFLLNIFLNRSPGEICASEFFQPSDNTWQTHEIHQTILQIAGNAYAEIMIQAIFSHFIPLNKVSFNFYWVWVCFLSVKECYRRNLFEIWIFLHFIFLLFEIRLTKKTDLMELAIESFSKNPHLVKSTAFCESLLLWAVPMISESHINLYEIFISRYLLFTLNNLALSNIGNFISIPTFLRLTGPKTKATCTHCLIRYQEAAFYQSSQCVHIAFTWGLLFYFGIYGFKIIQMYHLDFTFMYSVTRRNGVLCNHWPPLDDLTEGLCDLFWFWLVSGLRLKTFIGYGVVFHVCYNAKSTLHSYCDSIVTHTTHLLQEEEYYKRRKVIMDTVDKV</sequence>
<feature type="transmembrane region" description="Helical" evidence="1">
    <location>
        <begin position="366"/>
        <end position="386"/>
    </location>
</feature>
<gene>
    <name evidence="2" type="ORF">VP01_1122g1</name>
</gene>
<dbReference type="EMBL" id="LAVV01001366">
    <property type="protein sequence ID" value="KNZ63592.1"/>
    <property type="molecule type" value="Genomic_DNA"/>
</dbReference>
<protein>
    <submittedName>
        <fullName evidence="2">Uncharacterized protein</fullName>
    </submittedName>
</protein>
<comment type="caution">
    <text evidence="2">The sequence shown here is derived from an EMBL/GenBank/DDBJ whole genome shotgun (WGS) entry which is preliminary data.</text>
</comment>
<proteinExistence type="predicted"/>
<dbReference type="Proteomes" id="UP000037035">
    <property type="component" value="Unassembled WGS sequence"/>
</dbReference>
<reference evidence="2 3" key="1">
    <citation type="submission" date="2015-08" db="EMBL/GenBank/DDBJ databases">
        <title>Next Generation Sequencing and Analysis of the Genome of Puccinia sorghi L Schw, the Causal Agent of Maize Common Rust.</title>
        <authorList>
            <person name="Rochi L."/>
            <person name="Burguener G."/>
            <person name="Darino M."/>
            <person name="Turjanski A."/>
            <person name="Kreff E."/>
            <person name="Dieguez M.J."/>
            <person name="Sacco F."/>
        </authorList>
    </citation>
    <scope>NUCLEOTIDE SEQUENCE [LARGE SCALE GENOMIC DNA]</scope>
    <source>
        <strain evidence="2 3">RO10H11247</strain>
    </source>
</reference>
<keyword evidence="1" id="KW-0812">Transmembrane</keyword>
<evidence type="ECO:0000313" key="2">
    <source>
        <dbReference type="EMBL" id="KNZ63592.1"/>
    </source>
</evidence>
<accession>A0A0L6VSJ9</accession>
<feature type="transmembrane region" description="Helical" evidence="1">
    <location>
        <begin position="310"/>
        <end position="332"/>
    </location>
</feature>
<dbReference type="AlphaFoldDB" id="A0A0L6VSJ9"/>
<feature type="transmembrane region" description="Helical" evidence="1">
    <location>
        <begin position="242"/>
        <end position="260"/>
    </location>
</feature>